<evidence type="ECO:0000313" key="3">
    <source>
        <dbReference type="Proteomes" id="UP000266483"/>
    </source>
</evidence>
<feature type="region of interest" description="Disordered" evidence="1">
    <location>
        <begin position="40"/>
        <end position="72"/>
    </location>
</feature>
<evidence type="ECO:0000256" key="1">
    <source>
        <dbReference type="SAM" id="MobiDB-lite"/>
    </source>
</evidence>
<sequence>MAPQGTAYADMYTVVHFSTSAMQSTDIEAIATYLLTGPNGKIAPAAPAPQPLPGASAPSNGTSPDADQSDRTVGRFTYASACAGCHGAKGEGIPTQVFANGQRMYAMPDFLNGETYPKTSAVETRR</sequence>
<evidence type="ECO:0000313" key="2">
    <source>
        <dbReference type="EMBL" id="RII84427.1"/>
    </source>
</evidence>
<reference evidence="2 3" key="1">
    <citation type="submission" date="2017-08" db="EMBL/GenBank/DDBJ databases">
        <title>Pusillimonas indicus sp. nov., a member of the family Alcaligenaceae isolated from surface seawater.</title>
        <authorList>
            <person name="Li J."/>
        </authorList>
    </citation>
    <scope>NUCLEOTIDE SEQUENCE [LARGE SCALE GENOMIC DNA]</scope>
    <source>
        <strain evidence="2 3">17-4A</strain>
    </source>
</reference>
<evidence type="ECO:0008006" key="4">
    <source>
        <dbReference type="Google" id="ProtNLM"/>
    </source>
</evidence>
<keyword evidence="3" id="KW-1185">Reference proteome</keyword>
<proteinExistence type="predicted"/>
<comment type="caution">
    <text evidence="2">The sequence shown here is derived from an EMBL/GenBank/DDBJ whole genome shotgun (WGS) entry which is preliminary data.</text>
</comment>
<organism evidence="2 3">
    <name type="scientific">Neopusillimonas maritima</name>
    <dbReference type="NCBI Taxonomy" id="2026239"/>
    <lineage>
        <taxon>Bacteria</taxon>
        <taxon>Pseudomonadati</taxon>
        <taxon>Pseudomonadota</taxon>
        <taxon>Betaproteobacteria</taxon>
        <taxon>Burkholderiales</taxon>
        <taxon>Alcaligenaceae</taxon>
        <taxon>Neopusillimonas</taxon>
    </lineage>
</organism>
<name>A0ABX9N002_9BURK</name>
<dbReference type="Gene3D" id="1.10.760.10">
    <property type="entry name" value="Cytochrome c-like domain"/>
    <property type="match status" value="1"/>
</dbReference>
<accession>A0ABX9N002</accession>
<dbReference type="SUPFAM" id="SSF46626">
    <property type="entry name" value="Cytochrome c"/>
    <property type="match status" value="1"/>
</dbReference>
<dbReference type="Proteomes" id="UP000266483">
    <property type="component" value="Unassembled WGS sequence"/>
</dbReference>
<dbReference type="EMBL" id="NQOU01000001">
    <property type="protein sequence ID" value="RII84427.1"/>
    <property type="molecule type" value="Genomic_DNA"/>
</dbReference>
<dbReference type="InterPro" id="IPR036909">
    <property type="entry name" value="Cyt_c-like_dom_sf"/>
</dbReference>
<gene>
    <name evidence="2" type="ORF">CJO09_04230</name>
</gene>
<protein>
    <recommendedName>
        <fullName evidence="4">Cytochrome c domain-containing protein</fullName>
    </recommendedName>
</protein>